<dbReference type="AlphaFoldDB" id="A0A433DJ78"/>
<proteinExistence type="predicted"/>
<dbReference type="OrthoDB" id="438440at2759"/>
<dbReference type="Pfam" id="PF01764">
    <property type="entry name" value="Lipase_3"/>
    <property type="match status" value="1"/>
</dbReference>
<dbReference type="PANTHER" id="PTHR46640">
    <property type="entry name" value="TRIACYLGLYCEROL LIPASE, PUTATIVE (AFU_ORTHOLOGUE AFUA_6G06510)-RELATED"/>
    <property type="match status" value="1"/>
</dbReference>
<dbReference type="Proteomes" id="UP000268093">
    <property type="component" value="Unassembled WGS sequence"/>
</dbReference>
<accession>A0A433DJ78</accession>
<sequence length="326" mass="36062">MTQFNFLSFFVAVLLAGQVANTLPTTGEHPTQTLPAGTPQVFGLATNWTTPVNSSLGVNRVARPNDGLAVSAVDVETLKYYGRLASVSRCSFSTGKFECSTFCSKYPGTTLIKFFNTPNTNTTGYIARNDANKAVYVAFRGSTNINNWVHDAEFLFTKYSPARGAKVHSGFYKTWQDARNIVYPIVVKEMGRNPDYKLYMLGHSLGGALTVLQALDFYQNAGYDSSKMAVYTFGQPRIGNPAFSDYVDSLDLPIYRTINQNDVVPHMGPEAIGYKHHGTEYWIENSQGDVVECSTDEDSTCANSEVPFTSIPAHLQYWDIKFSTLC</sequence>
<dbReference type="SUPFAM" id="SSF53474">
    <property type="entry name" value="alpha/beta-Hydrolases"/>
    <property type="match status" value="1"/>
</dbReference>
<gene>
    <name evidence="5" type="ORF">BC936DRAFT_137121</name>
</gene>
<protein>
    <submittedName>
        <fullName evidence="5">A serine protease triad forms the catalytic Centre of A triacylglycerol lipase</fullName>
    </submittedName>
</protein>
<organism evidence="5 6">
    <name type="scientific">Jimgerdemannia flammicorona</name>
    <dbReference type="NCBI Taxonomy" id="994334"/>
    <lineage>
        <taxon>Eukaryota</taxon>
        <taxon>Fungi</taxon>
        <taxon>Fungi incertae sedis</taxon>
        <taxon>Mucoromycota</taxon>
        <taxon>Mucoromycotina</taxon>
        <taxon>Endogonomycetes</taxon>
        <taxon>Endogonales</taxon>
        <taxon>Endogonaceae</taxon>
        <taxon>Jimgerdemannia</taxon>
    </lineage>
</organism>
<dbReference type="EMBL" id="RBNI01001091">
    <property type="protein sequence ID" value="RUP50918.1"/>
    <property type="molecule type" value="Genomic_DNA"/>
</dbReference>
<keyword evidence="6" id="KW-1185">Reference proteome</keyword>
<keyword evidence="2" id="KW-0378">Hydrolase</keyword>
<evidence type="ECO:0000256" key="1">
    <source>
        <dbReference type="ARBA" id="ARBA00022729"/>
    </source>
</evidence>
<feature type="domain" description="Fungal lipase-type" evidence="4">
    <location>
        <begin position="136"/>
        <end position="269"/>
    </location>
</feature>
<dbReference type="InterPro" id="IPR002921">
    <property type="entry name" value="Fungal_lipase-type"/>
</dbReference>
<dbReference type="InterPro" id="IPR051299">
    <property type="entry name" value="AB_hydrolase_lip/est"/>
</dbReference>
<dbReference type="GO" id="GO:0006508">
    <property type="term" value="P:proteolysis"/>
    <property type="evidence" value="ECO:0007669"/>
    <property type="project" value="UniProtKB-KW"/>
</dbReference>
<evidence type="ECO:0000313" key="6">
    <source>
        <dbReference type="Proteomes" id="UP000268093"/>
    </source>
</evidence>
<dbReference type="GO" id="GO:0008233">
    <property type="term" value="F:peptidase activity"/>
    <property type="evidence" value="ECO:0007669"/>
    <property type="project" value="UniProtKB-KW"/>
</dbReference>
<dbReference type="GO" id="GO:0006629">
    <property type="term" value="P:lipid metabolic process"/>
    <property type="evidence" value="ECO:0007669"/>
    <property type="project" value="InterPro"/>
</dbReference>
<reference evidence="5 6" key="1">
    <citation type="journal article" date="2018" name="New Phytol.">
        <title>Phylogenomics of Endogonaceae and evolution of mycorrhizas within Mucoromycota.</title>
        <authorList>
            <person name="Chang Y."/>
            <person name="Desiro A."/>
            <person name="Na H."/>
            <person name="Sandor L."/>
            <person name="Lipzen A."/>
            <person name="Clum A."/>
            <person name="Barry K."/>
            <person name="Grigoriev I.V."/>
            <person name="Martin F.M."/>
            <person name="Stajich J.E."/>
            <person name="Smith M.E."/>
            <person name="Bonito G."/>
            <person name="Spatafora J.W."/>
        </authorList>
    </citation>
    <scope>NUCLEOTIDE SEQUENCE [LARGE SCALE GENOMIC DNA]</scope>
    <source>
        <strain evidence="5 6">GMNB39</strain>
    </source>
</reference>
<name>A0A433DJ78_9FUNG</name>
<evidence type="ECO:0000313" key="5">
    <source>
        <dbReference type="EMBL" id="RUP50918.1"/>
    </source>
</evidence>
<dbReference type="CDD" id="cd00519">
    <property type="entry name" value="Lipase_3"/>
    <property type="match status" value="1"/>
</dbReference>
<dbReference type="Gene3D" id="3.40.50.1820">
    <property type="entry name" value="alpha/beta hydrolase"/>
    <property type="match status" value="1"/>
</dbReference>
<dbReference type="InterPro" id="IPR029058">
    <property type="entry name" value="AB_hydrolase_fold"/>
</dbReference>
<comment type="caution">
    <text evidence="5">The sequence shown here is derived from an EMBL/GenBank/DDBJ whole genome shotgun (WGS) entry which is preliminary data.</text>
</comment>
<feature type="chain" id="PRO_5019477122" evidence="3">
    <location>
        <begin position="23"/>
        <end position="326"/>
    </location>
</feature>
<dbReference type="PANTHER" id="PTHR46640:SF1">
    <property type="entry name" value="FUNGAL LIPASE-LIKE DOMAIN-CONTAINING PROTEIN-RELATED"/>
    <property type="match status" value="1"/>
</dbReference>
<keyword evidence="1 3" id="KW-0732">Signal</keyword>
<evidence type="ECO:0000256" key="3">
    <source>
        <dbReference type="SAM" id="SignalP"/>
    </source>
</evidence>
<evidence type="ECO:0000256" key="2">
    <source>
        <dbReference type="ARBA" id="ARBA00022801"/>
    </source>
</evidence>
<feature type="signal peptide" evidence="3">
    <location>
        <begin position="1"/>
        <end position="22"/>
    </location>
</feature>
<keyword evidence="5" id="KW-0645">Protease</keyword>
<evidence type="ECO:0000259" key="4">
    <source>
        <dbReference type="Pfam" id="PF01764"/>
    </source>
</evidence>